<feature type="transmembrane region" description="Helical" evidence="1">
    <location>
        <begin position="131"/>
        <end position="148"/>
    </location>
</feature>
<keyword evidence="1" id="KW-0472">Membrane</keyword>
<evidence type="ECO:0000256" key="1">
    <source>
        <dbReference type="SAM" id="Phobius"/>
    </source>
</evidence>
<keyword evidence="1" id="KW-1133">Transmembrane helix</keyword>
<reference evidence="2 3" key="1">
    <citation type="submission" date="2020-04" db="EMBL/GenBank/DDBJ databases">
        <title>Paenibacillus algicola sp. nov., a novel marine bacterium producing alginate lyase.</title>
        <authorList>
            <person name="Huang H."/>
        </authorList>
    </citation>
    <scope>NUCLEOTIDE SEQUENCE [LARGE SCALE GENOMIC DNA]</scope>
    <source>
        <strain evidence="2 3">L7-75</strain>
    </source>
</reference>
<feature type="transmembrane region" description="Helical" evidence="1">
    <location>
        <begin position="60"/>
        <end position="79"/>
    </location>
</feature>
<dbReference type="AlphaFoldDB" id="A0A848MA61"/>
<dbReference type="RefSeq" id="WP_169506908.1">
    <property type="nucleotide sequence ID" value="NZ_JABBPN010000030.1"/>
</dbReference>
<sequence>MDSEKNRYNNSRMDTGFYAWNKLAGAGMAVLLLTILSWLWPQAAGQSGKILGVSIPMEHWIYGYGLSASLAADAVVSCFPRVGRMKQAALYGAAGFLCFALLTGGSTDTVWVRGAAGILMLMVFWWSRRVLFHHSLMMICLALFVPLFCLL</sequence>
<dbReference type="Proteomes" id="UP000565468">
    <property type="component" value="Unassembled WGS sequence"/>
</dbReference>
<protein>
    <submittedName>
        <fullName evidence="2">Uncharacterized protein</fullName>
    </submittedName>
</protein>
<evidence type="ECO:0000313" key="2">
    <source>
        <dbReference type="EMBL" id="NMO98138.1"/>
    </source>
</evidence>
<comment type="caution">
    <text evidence="2">The sequence shown here is derived from an EMBL/GenBank/DDBJ whole genome shotgun (WGS) entry which is preliminary data.</text>
</comment>
<gene>
    <name evidence="2" type="ORF">HII30_20510</name>
</gene>
<evidence type="ECO:0000313" key="3">
    <source>
        <dbReference type="Proteomes" id="UP000565468"/>
    </source>
</evidence>
<proteinExistence type="predicted"/>
<name>A0A848MA61_PAELE</name>
<feature type="transmembrane region" description="Helical" evidence="1">
    <location>
        <begin position="88"/>
        <end position="104"/>
    </location>
</feature>
<feature type="transmembrane region" description="Helical" evidence="1">
    <location>
        <begin position="20"/>
        <end position="40"/>
    </location>
</feature>
<keyword evidence="3" id="KW-1185">Reference proteome</keyword>
<accession>A0A848MA61</accession>
<dbReference type="EMBL" id="JABBPN010000030">
    <property type="protein sequence ID" value="NMO98138.1"/>
    <property type="molecule type" value="Genomic_DNA"/>
</dbReference>
<keyword evidence="1" id="KW-0812">Transmembrane</keyword>
<organism evidence="2 3">
    <name type="scientific">Paenibacillus lemnae</name>
    <dbReference type="NCBI Taxonomy" id="1330551"/>
    <lineage>
        <taxon>Bacteria</taxon>
        <taxon>Bacillati</taxon>
        <taxon>Bacillota</taxon>
        <taxon>Bacilli</taxon>
        <taxon>Bacillales</taxon>
        <taxon>Paenibacillaceae</taxon>
        <taxon>Paenibacillus</taxon>
    </lineage>
</organism>